<gene>
    <name evidence="1" type="ORF">Pcinc_018923</name>
</gene>
<sequence length="82" mass="9268">MTEESVCSTRYVMVLNPATLYIRIISLLCSVTCDQLPHIVTRQHYTDACSLTKEHIPMGTRYIMLVSTWTTLQPDRLGHGGV</sequence>
<evidence type="ECO:0000313" key="2">
    <source>
        <dbReference type="Proteomes" id="UP001286313"/>
    </source>
</evidence>
<name>A0AAE1KM62_PETCI</name>
<evidence type="ECO:0000313" key="1">
    <source>
        <dbReference type="EMBL" id="KAK3876262.1"/>
    </source>
</evidence>
<keyword evidence="2" id="KW-1185">Reference proteome</keyword>
<proteinExistence type="predicted"/>
<accession>A0AAE1KM62</accession>
<dbReference type="EMBL" id="JAWQEG010001847">
    <property type="protein sequence ID" value="KAK3876262.1"/>
    <property type="molecule type" value="Genomic_DNA"/>
</dbReference>
<organism evidence="1 2">
    <name type="scientific">Petrolisthes cinctipes</name>
    <name type="common">Flat porcelain crab</name>
    <dbReference type="NCBI Taxonomy" id="88211"/>
    <lineage>
        <taxon>Eukaryota</taxon>
        <taxon>Metazoa</taxon>
        <taxon>Ecdysozoa</taxon>
        <taxon>Arthropoda</taxon>
        <taxon>Crustacea</taxon>
        <taxon>Multicrustacea</taxon>
        <taxon>Malacostraca</taxon>
        <taxon>Eumalacostraca</taxon>
        <taxon>Eucarida</taxon>
        <taxon>Decapoda</taxon>
        <taxon>Pleocyemata</taxon>
        <taxon>Anomura</taxon>
        <taxon>Galatheoidea</taxon>
        <taxon>Porcellanidae</taxon>
        <taxon>Petrolisthes</taxon>
    </lineage>
</organism>
<reference evidence="1" key="1">
    <citation type="submission" date="2023-10" db="EMBL/GenBank/DDBJ databases">
        <title>Genome assemblies of two species of porcelain crab, Petrolisthes cinctipes and Petrolisthes manimaculis (Anomura: Porcellanidae).</title>
        <authorList>
            <person name="Angst P."/>
        </authorList>
    </citation>
    <scope>NUCLEOTIDE SEQUENCE</scope>
    <source>
        <strain evidence="1">PB745_01</strain>
        <tissue evidence="1">Gill</tissue>
    </source>
</reference>
<protein>
    <submittedName>
        <fullName evidence="1">Uncharacterized protein</fullName>
    </submittedName>
</protein>
<dbReference type="AlphaFoldDB" id="A0AAE1KM62"/>
<comment type="caution">
    <text evidence="1">The sequence shown here is derived from an EMBL/GenBank/DDBJ whole genome shotgun (WGS) entry which is preliminary data.</text>
</comment>
<dbReference type="Proteomes" id="UP001286313">
    <property type="component" value="Unassembled WGS sequence"/>
</dbReference>